<name>A0A194UTI6_CYTMA</name>
<dbReference type="Pfam" id="PF20684">
    <property type="entry name" value="Fung_rhodopsin"/>
    <property type="match status" value="1"/>
</dbReference>
<proteinExistence type="inferred from homology"/>
<keyword evidence="2 7" id="KW-0812">Transmembrane</keyword>
<sequence>MKGRLQYLIWVGIITSFATYITGIPINAYYDAPSPGHSWSSVMLSGKPNHAIYWGLVQSTLGIILDLYIFIIPLPILYQLKLWTRKRIYVAAVFSTAFLGVVANVVSLVYRVMIIKDRMDGTWYLYAILLCTVVELNIAIIVCSMPGFVKFVRLHGGRWASAASRWSKNSTRGESRSSSGFSKMYSLMTGRTEPVVTFDPQQRPLAPPQVAYHRAYRSLQPETNMPDGQYELMESGSRDLPTSHSHDPYTSWLTD</sequence>
<evidence type="ECO:0000259" key="8">
    <source>
        <dbReference type="Pfam" id="PF20684"/>
    </source>
</evidence>
<dbReference type="PANTHER" id="PTHR33048">
    <property type="entry name" value="PTH11-LIKE INTEGRAL MEMBRANE PROTEIN (AFU_ORTHOLOGUE AFUA_5G11245)"/>
    <property type="match status" value="1"/>
</dbReference>
<feature type="transmembrane region" description="Helical" evidence="7">
    <location>
        <begin position="123"/>
        <end position="149"/>
    </location>
</feature>
<protein>
    <recommendedName>
        <fullName evidence="8">Rhodopsin domain-containing protein</fullName>
    </recommendedName>
</protein>
<dbReference type="Proteomes" id="UP000078576">
    <property type="component" value="Unassembled WGS sequence"/>
</dbReference>
<evidence type="ECO:0000313" key="10">
    <source>
        <dbReference type="Proteomes" id="UP000078576"/>
    </source>
</evidence>
<evidence type="ECO:0000256" key="6">
    <source>
        <dbReference type="SAM" id="MobiDB-lite"/>
    </source>
</evidence>
<dbReference type="InterPro" id="IPR049326">
    <property type="entry name" value="Rhodopsin_dom_fungi"/>
</dbReference>
<gene>
    <name evidence="9" type="ORF">VP1G_10717</name>
</gene>
<evidence type="ECO:0000256" key="2">
    <source>
        <dbReference type="ARBA" id="ARBA00022692"/>
    </source>
</evidence>
<evidence type="ECO:0000256" key="3">
    <source>
        <dbReference type="ARBA" id="ARBA00022989"/>
    </source>
</evidence>
<feature type="domain" description="Rhodopsin" evidence="8">
    <location>
        <begin position="7"/>
        <end position="151"/>
    </location>
</feature>
<dbReference type="InterPro" id="IPR052337">
    <property type="entry name" value="SAT4-like"/>
</dbReference>
<comment type="subcellular location">
    <subcellularLocation>
        <location evidence="1">Membrane</location>
        <topology evidence="1">Multi-pass membrane protein</topology>
    </subcellularLocation>
</comment>
<feature type="transmembrane region" description="Helical" evidence="7">
    <location>
        <begin position="7"/>
        <end position="30"/>
    </location>
</feature>
<feature type="transmembrane region" description="Helical" evidence="7">
    <location>
        <begin position="50"/>
        <end position="76"/>
    </location>
</feature>
<evidence type="ECO:0000256" key="7">
    <source>
        <dbReference type="SAM" id="Phobius"/>
    </source>
</evidence>
<evidence type="ECO:0000256" key="5">
    <source>
        <dbReference type="ARBA" id="ARBA00038359"/>
    </source>
</evidence>
<keyword evidence="3 7" id="KW-1133">Transmembrane helix</keyword>
<dbReference type="AlphaFoldDB" id="A0A194UTI6"/>
<evidence type="ECO:0000256" key="1">
    <source>
        <dbReference type="ARBA" id="ARBA00004141"/>
    </source>
</evidence>
<comment type="similarity">
    <text evidence="5">Belongs to the SAT4 family.</text>
</comment>
<dbReference type="GO" id="GO:0016020">
    <property type="term" value="C:membrane"/>
    <property type="evidence" value="ECO:0007669"/>
    <property type="project" value="UniProtKB-SubCell"/>
</dbReference>
<dbReference type="PANTHER" id="PTHR33048:SF47">
    <property type="entry name" value="INTEGRAL MEMBRANE PROTEIN-RELATED"/>
    <property type="match status" value="1"/>
</dbReference>
<dbReference type="EMBL" id="KN714677">
    <property type="protein sequence ID" value="KUI54934.1"/>
    <property type="molecule type" value="Genomic_DNA"/>
</dbReference>
<evidence type="ECO:0000256" key="4">
    <source>
        <dbReference type="ARBA" id="ARBA00023136"/>
    </source>
</evidence>
<evidence type="ECO:0000313" key="9">
    <source>
        <dbReference type="EMBL" id="KUI54934.1"/>
    </source>
</evidence>
<keyword evidence="10" id="KW-1185">Reference proteome</keyword>
<organism evidence="9 10">
    <name type="scientific">Cytospora mali</name>
    <name type="common">Apple Valsa canker fungus</name>
    <name type="synonym">Valsa mali</name>
    <dbReference type="NCBI Taxonomy" id="578113"/>
    <lineage>
        <taxon>Eukaryota</taxon>
        <taxon>Fungi</taxon>
        <taxon>Dikarya</taxon>
        <taxon>Ascomycota</taxon>
        <taxon>Pezizomycotina</taxon>
        <taxon>Sordariomycetes</taxon>
        <taxon>Sordariomycetidae</taxon>
        <taxon>Diaporthales</taxon>
        <taxon>Cytosporaceae</taxon>
        <taxon>Cytospora</taxon>
    </lineage>
</organism>
<reference evidence="10" key="1">
    <citation type="submission" date="2014-12" db="EMBL/GenBank/DDBJ databases">
        <title>Genome Sequence of Valsa Canker Pathogens Uncovers a Specific Adaption of Colonization on Woody Bark.</title>
        <authorList>
            <person name="Yin Z."/>
            <person name="Liu H."/>
            <person name="Gao X."/>
            <person name="Li Z."/>
            <person name="Song N."/>
            <person name="Ke X."/>
            <person name="Dai Q."/>
            <person name="Wu Y."/>
            <person name="Sun Y."/>
            <person name="Xu J.-R."/>
            <person name="Kang Z.K."/>
            <person name="Wang L."/>
            <person name="Huang L."/>
        </authorList>
    </citation>
    <scope>NUCLEOTIDE SEQUENCE [LARGE SCALE GENOMIC DNA]</scope>
    <source>
        <strain evidence="10">SXYL134</strain>
    </source>
</reference>
<feature type="region of interest" description="Disordered" evidence="6">
    <location>
        <begin position="221"/>
        <end position="255"/>
    </location>
</feature>
<accession>A0A194UTI6</accession>
<keyword evidence="4 7" id="KW-0472">Membrane</keyword>
<dbReference type="OrthoDB" id="5342292at2759"/>
<feature type="transmembrane region" description="Helical" evidence="7">
    <location>
        <begin position="88"/>
        <end position="111"/>
    </location>
</feature>